<dbReference type="RefSeq" id="WP_145240358.1">
    <property type="nucleotide sequence ID" value="NZ_CP036273.1"/>
</dbReference>
<name>A0A517XV84_9BACT</name>
<dbReference type="InterPro" id="IPR007362">
    <property type="entry name" value="DUF429"/>
</dbReference>
<dbReference type="Pfam" id="PF04250">
    <property type="entry name" value="DUF429"/>
    <property type="match status" value="1"/>
</dbReference>
<dbReference type="OrthoDB" id="271339at2"/>
<reference evidence="1 2" key="1">
    <citation type="submission" date="2019-02" db="EMBL/GenBank/DDBJ databases">
        <title>Deep-cultivation of Planctomycetes and their phenomic and genomic characterization uncovers novel biology.</title>
        <authorList>
            <person name="Wiegand S."/>
            <person name="Jogler M."/>
            <person name="Boedeker C."/>
            <person name="Pinto D."/>
            <person name="Vollmers J."/>
            <person name="Rivas-Marin E."/>
            <person name="Kohn T."/>
            <person name="Peeters S.H."/>
            <person name="Heuer A."/>
            <person name="Rast P."/>
            <person name="Oberbeckmann S."/>
            <person name="Bunk B."/>
            <person name="Jeske O."/>
            <person name="Meyerdierks A."/>
            <person name="Storesund J.E."/>
            <person name="Kallscheuer N."/>
            <person name="Luecker S."/>
            <person name="Lage O.M."/>
            <person name="Pohl T."/>
            <person name="Merkel B.J."/>
            <person name="Hornburger P."/>
            <person name="Mueller R.-W."/>
            <person name="Bruemmer F."/>
            <person name="Labrenz M."/>
            <person name="Spormann A.M."/>
            <person name="Op den Camp H."/>
            <person name="Overmann J."/>
            <person name="Amann R."/>
            <person name="Jetten M.S.M."/>
            <person name="Mascher T."/>
            <person name="Medema M.H."/>
            <person name="Devos D.P."/>
            <person name="Kaster A.-K."/>
            <person name="Ovreas L."/>
            <person name="Rohde M."/>
            <person name="Galperin M.Y."/>
            <person name="Jogler C."/>
        </authorList>
    </citation>
    <scope>NUCLEOTIDE SEQUENCE [LARGE SCALE GENOMIC DNA]</scope>
    <source>
        <strain evidence="1 2">ETA_A1</strain>
    </source>
</reference>
<gene>
    <name evidence="1" type="ORF">ETAA1_33900</name>
</gene>
<accession>A0A517XV84</accession>
<protein>
    <recommendedName>
        <fullName evidence="3">DUF429 domain-containing protein</fullName>
    </recommendedName>
</protein>
<evidence type="ECO:0008006" key="3">
    <source>
        <dbReference type="Google" id="ProtNLM"/>
    </source>
</evidence>
<organism evidence="1 2">
    <name type="scientific">Urbifossiella limnaea</name>
    <dbReference type="NCBI Taxonomy" id="2528023"/>
    <lineage>
        <taxon>Bacteria</taxon>
        <taxon>Pseudomonadati</taxon>
        <taxon>Planctomycetota</taxon>
        <taxon>Planctomycetia</taxon>
        <taxon>Gemmatales</taxon>
        <taxon>Gemmataceae</taxon>
        <taxon>Urbifossiella</taxon>
    </lineage>
</organism>
<keyword evidence="2" id="KW-1185">Reference proteome</keyword>
<sequence length="283" mass="31855">MRVPDFAVVYGVDFSGAKLAGRNIWIARIEPRRRGRPVLTALDRLEDIAGTAKRAPALAHLVDLVAASESALWGFDCPFGLPVELFPSTAEWLHQFDFLREWGDEAYACGLECIRRALLVGDRMHLRRTTDTDAKAPFDGYHYRMIYQTFYGMRDVVQPLTRVPGTAILPFHYRKLGRAKRVLVECCPGSVLKKLGLPHQNYKQPEGGPLTRKRLRTRHALHTALDELVRIDERFRRVMMRNPGADALDAVIAAVGAARAVAAADHAAIARHPRYPREGHLYV</sequence>
<evidence type="ECO:0000313" key="2">
    <source>
        <dbReference type="Proteomes" id="UP000319576"/>
    </source>
</evidence>
<dbReference type="KEGG" id="uli:ETAA1_33900"/>
<proteinExistence type="predicted"/>
<dbReference type="EMBL" id="CP036273">
    <property type="protein sequence ID" value="QDU21423.1"/>
    <property type="molecule type" value="Genomic_DNA"/>
</dbReference>
<dbReference type="AlphaFoldDB" id="A0A517XV84"/>
<dbReference type="Proteomes" id="UP000319576">
    <property type="component" value="Chromosome"/>
</dbReference>
<evidence type="ECO:0000313" key="1">
    <source>
        <dbReference type="EMBL" id="QDU21423.1"/>
    </source>
</evidence>